<organism evidence="6 7">
    <name type="scientific">Nocardia tengchongensis</name>
    <dbReference type="NCBI Taxonomy" id="2055889"/>
    <lineage>
        <taxon>Bacteria</taxon>
        <taxon>Bacillati</taxon>
        <taxon>Actinomycetota</taxon>
        <taxon>Actinomycetes</taxon>
        <taxon>Mycobacteriales</taxon>
        <taxon>Nocardiaceae</taxon>
        <taxon>Nocardia</taxon>
    </lineage>
</organism>
<reference evidence="6 7" key="1">
    <citation type="submission" date="2021-04" db="EMBL/GenBank/DDBJ databases">
        <title>Nocardia tengchongensis.</title>
        <authorList>
            <person name="Zhuang k."/>
            <person name="Ran Y."/>
            <person name="Li W."/>
        </authorList>
    </citation>
    <scope>NUCLEOTIDE SEQUENCE [LARGE SCALE GENOMIC DNA]</scope>
    <source>
        <strain evidence="6 7">CFH S0057</strain>
    </source>
</reference>
<keyword evidence="3" id="KW-0804">Transcription</keyword>
<dbReference type="Proteomes" id="UP000683310">
    <property type="component" value="Chromosome"/>
</dbReference>
<keyword evidence="7" id="KW-1185">Reference proteome</keyword>
<dbReference type="Pfam" id="PF00440">
    <property type="entry name" value="TetR_N"/>
    <property type="match status" value="1"/>
</dbReference>
<accession>A0ABX8CUI9</accession>
<evidence type="ECO:0000259" key="5">
    <source>
        <dbReference type="PROSITE" id="PS50977"/>
    </source>
</evidence>
<dbReference type="InterPro" id="IPR041583">
    <property type="entry name" value="TetR_C_31"/>
</dbReference>
<feature type="DNA-binding region" description="H-T-H motif" evidence="4">
    <location>
        <begin position="37"/>
        <end position="56"/>
    </location>
</feature>
<dbReference type="Pfam" id="PF17940">
    <property type="entry name" value="TetR_C_31"/>
    <property type="match status" value="1"/>
</dbReference>
<dbReference type="PANTHER" id="PTHR30055">
    <property type="entry name" value="HTH-TYPE TRANSCRIPTIONAL REGULATOR RUTR"/>
    <property type="match status" value="1"/>
</dbReference>
<dbReference type="EMBL" id="CP074371">
    <property type="protein sequence ID" value="QVI23204.1"/>
    <property type="molecule type" value="Genomic_DNA"/>
</dbReference>
<dbReference type="SUPFAM" id="SSF46689">
    <property type="entry name" value="Homeodomain-like"/>
    <property type="match status" value="1"/>
</dbReference>
<evidence type="ECO:0000256" key="2">
    <source>
        <dbReference type="ARBA" id="ARBA00023125"/>
    </source>
</evidence>
<dbReference type="InterPro" id="IPR009057">
    <property type="entry name" value="Homeodomain-like_sf"/>
</dbReference>
<evidence type="ECO:0000256" key="4">
    <source>
        <dbReference type="PROSITE-ProRule" id="PRU00335"/>
    </source>
</evidence>
<dbReference type="PROSITE" id="PS50977">
    <property type="entry name" value="HTH_TETR_2"/>
    <property type="match status" value="1"/>
</dbReference>
<evidence type="ECO:0000313" key="6">
    <source>
        <dbReference type="EMBL" id="QVI23204.1"/>
    </source>
</evidence>
<evidence type="ECO:0000313" key="7">
    <source>
        <dbReference type="Proteomes" id="UP000683310"/>
    </source>
</evidence>
<name>A0ABX8CUI9_9NOCA</name>
<dbReference type="RefSeq" id="WP_213559276.1">
    <property type="nucleotide sequence ID" value="NZ_JBHZDI010000111.1"/>
</dbReference>
<proteinExistence type="predicted"/>
<evidence type="ECO:0000256" key="1">
    <source>
        <dbReference type="ARBA" id="ARBA00023015"/>
    </source>
</evidence>
<evidence type="ECO:0000256" key="3">
    <source>
        <dbReference type="ARBA" id="ARBA00023163"/>
    </source>
</evidence>
<gene>
    <name evidence="6" type="ORF">KHQ06_10010</name>
</gene>
<dbReference type="InterPro" id="IPR001647">
    <property type="entry name" value="HTH_TetR"/>
</dbReference>
<dbReference type="InterPro" id="IPR050109">
    <property type="entry name" value="HTH-type_TetR-like_transc_reg"/>
</dbReference>
<keyword evidence="2 4" id="KW-0238">DNA-binding</keyword>
<dbReference type="PANTHER" id="PTHR30055:SF234">
    <property type="entry name" value="HTH-TYPE TRANSCRIPTIONAL REGULATOR BETI"/>
    <property type="match status" value="1"/>
</dbReference>
<protein>
    <submittedName>
        <fullName evidence="6">TetR family transcriptional regulator</fullName>
    </submittedName>
</protein>
<dbReference type="SUPFAM" id="SSF48498">
    <property type="entry name" value="Tetracyclin repressor-like, C-terminal domain"/>
    <property type="match status" value="1"/>
</dbReference>
<keyword evidence="1" id="KW-0805">Transcription regulation</keyword>
<dbReference type="InterPro" id="IPR036271">
    <property type="entry name" value="Tet_transcr_reg_TetR-rel_C_sf"/>
</dbReference>
<sequence>MTTGYTDGRRARGQQRYQLVLDAALDLVSRDGLPALTTRALAAVAGVSLASITYHFPTRADLVYATCAEAVHRDIASTRAILDELRRDFDLRTATPAELADRWLQVSTAPARGMMSVFSLWLEVVRQPDLAPLVVQWNNDTRDLVAAALTEAGASQPISAAKVLCAALDGLRLPTVAFPDATPTRADRDDLALLFSWALGRS</sequence>
<dbReference type="PRINTS" id="PR00455">
    <property type="entry name" value="HTHTETR"/>
</dbReference>
<dbReference type="Gene3D" id="1.10.357.10">
    <property type="entry name" value="Tetracycline Repressor, domain 2"/>
    <property type="match status" value="1"/>
</dbReference>
<feature type="domain" description="HTH tetR-type" evidence="5">
    <location>
        <begin position="14"/>
        <end position="74"/>
    </location>
</feature>